<accession>A0AAW2ZRT5</accession>
<dbReference type="GO" id="GO:0005737">
    <property type="term" value="C:cytoplasm"/>
    <property type="evidence" value="ECO:0007669"/>
    <property type="project" value="TreeGrafter"/>
</dbReference>
<dbReference type="PROSITE" id="PS00072">
    <property type="entry name" value="ACYL_COA_DH_1"/>
    <property type="match status" value="1"/>
</dbReference>
<dbReference type="InterPro" id="IPR006091">
    <property type="entry name" value="Acyl-CoA_Oxase/DH_mid-dom"/>
</dbReference>
<dbReference type="PANTHER" id="PTHR48083:SF28">
    <property type="entry name" value="ACYL-COA DEHYDROGENASE FAMILY PROTEIN (AFU_ORTHOLOGUE AFUA_6G10880)-RELATED"/>
    <property type="match status" value="1"/>
</dbReference>
<feature type="domain" description="Acyl-CoA oxidase/dehydrogenase middle" evidence="8">
    <location>
        <begin position="144"/>
        <end position="226"/>
    </location>
</feature>
<dbReference type="InterPro" id="IPR046373">
    <property type="entry name" value="Acyl-CoA_Oxase/DH_mid-dom_sf"/>
</dbReference>
<dbReference type="Gene3D" id="1.10.540.10">
    <property type="entry name" value="Acyl-CoA dehydrogenase/oxidase, N-terminal domain"/>
    <property type="match status" value="1"/>
</dbReference>
<dbReference type="Proteomes" id="UP001431209">
    <property type="component" value="Unassembled WGS sequence"/>
</dbReference>
<evidence type="ECO:0000259" key="8">
    <source>
        <dbReference type="Pfam" id="PF02770"/>
    </source>
</evidence>
<dbReference type="InterPro" id="IPR036250">
    <property type="entry name" value="AcylCo_DH-like_C"/>
</dbReference>
<dbReference type="InterPro" id="IPR037069">
    <property type="entry name" value="AcylCoA_DH/ox_N_sf"/>
</dbReference>
<dbReference type="InterPro" id="IPR050741">
    <property type="entry name" value="Acyl-CoA_dehydrogenase"/>
</dbReference>
<evidence type="ECO:0000256" key="3">
    <source>
        <dbReference type="ARBA" id="ARBA00022630"/>
    </source>
</evidence>
<proteinExistence type="inferred from homology"/>
<keyword evidence="5 6" id="KW-0560">Oxidoreductase</keyword>
<sequence>MQEQFGEKIPFCEPYWYQGGHSPYYTENHKKYRALVRDFVEREVKPNVDKWLKTGYPKELHQKSCELGVESVVYPREFGGKMPQDYDPFYEMILYDEVARVGGGMVLGHIMINGLGLPPIIAAGTPELKKRVLPDVVAGKKFVCLAITEPTAGSDVAGIRATARREGDFYIVSGVKKWITGGAYSDFFTTAVRTGGEGMGGISLLVLEKDMPGITIRKMETQFDTSHNTTFITLEDVKVPVANLLGKENQGFKLIMANFNHERFIIAAETCRKARICYEESIKYALQRRTFGKRLVEHQIIRYKLAEMARLIEALYDNLERVGFQFKSNVPDAKLGGQCALLKVNASRTFEFCAREAAQIFGGNSIVKEGKGKIIERLYREVRGSAIPGGSEEILLDFVIRQAATEATKSKL</sequence>
<comment type="caution">
    <text evidence="11">The sequence shown here is derived from an EMBL/GenBank/DDBJ whole genome shotgun (WGS) entry which is preliminary data.</text>
</comment>
<organism evidence="11 12">
    <name type="scientific">Acrasis kona</name>
    <dbReference type="NCBI Taxonomy" id="1008807"/>
    <lineage>
        <taxon>Eukaryota</taxon>
        <taxon>Discoba</taxon>
        <taxon>Heterolobosea</taxon>
        <taxon>Tetramitia</taxon>
        <taxon>Eutetramitia</taxon>
        <taxon>Acrasidae</taxon>
        <taxon>Acrasis</taxon>
    </lineage>
</organism>
<dbReference type="InterPro" id="IPR013786">
    <property type="entry name" value="AcylCoA_DH/ox_N"/>
</dbReference>
<keyword evidence="12" id="KW-1185">Reference proteome</keyword>
<dbReference type="Gene3D" id="1.20.140.10">
    <property type="entry name" value="Butyryl-CoA Dehydrogenase, subunit A, domain 3"/>
    <property type="match status" value="1"/>
</dbReference>
<dbReference type="GO" id="GO:0033539">
    <property type="term" value="P:fatty acid beta-oxidation using acyl-CoA dehydrogenase"/>
    <property type="evidence" value="ECO:0007669"/>
    <property type="project" value="TreeGrafter"/>
</dbReference>
<keyword evidence="3 6" id="KW-0285">Flavoprotein</keyword>
<evidence type="ECO:0000256" key="2">
    <source>
        <dbReference type="ARBA" id="ARBA00009347"/>
    </source>
</evidence>
<evidence type="ECO:0000259" key="9">
    <source>
        <dbReference type="Pfam" id="PF02771"/>
    </source>
</evidence>
<evidence type="ECO:0000256" key="6">
    <source>
        <dbReference type="RuleBase" id="RU362125"/>
    </source>
</evidence>
<dbReference type="Gene3D" id="2.40.110.10">
    <property type="entry name" value="Butyryl-CoA Dehydrogenase, subunit A, domain 2"/>
    <property type="match status" value="1"/>
</dbReference>
<dbReference type="InterPro" id="IPR009100">
    <property type="entry name" value="AcylCoA_DH/oxidase_NM_dom_sf"/>
</dbReference>
<evidence type="ECO:0000256" key="5">
    <source>
        <dbReference type="ARBA" id="ARBA00023002"/>
    </source>
</evidence>
<dbReference type="GO" id="GO:0003995">
    <property type="term" value="F:acyl-CoA dehydrogenase activity"/>
    <property type="evidence" value="ECO:0007669"/>
    <property type="project" value="InterPro"/>
</dbReference>
<evidence type="ECO:0000256" key="1">
    <source>
        <dbReference type="ARBA" id="ARBA00001974"/>
    </source>
</evidence>
<dbReference type="Pfam" id="PF00441">
    <property type="entry name" value="Acyl-CoA_dh_1"/>
    <property type="match status" value="1"/>
</dbReference>
<reference evidence="11 12" key="1">
    <citation type="submission" date="2024-03" db="EMBL/GenBank/DDBJ databases">
        <title>The Acrasis kona genome and developmental transcriptomes reveal deep origins of eukaryotic multicellular pathways.</title>
        <authorList>
            <person name="Sheikh S."/>
            <person name="Fu C.-J."/>
            <person name="Brown M.W."/>
            <person name="Baldauf S.L."/>
        </authorList>
    </citation>
    <scope>NUCLEOTIDE SEQUENCE [LARGE SCALE GENOMIC DNA]</scope>
    <source>
        <strain evidence="11 12">ATCC MYA-3509</strain>
    </source>
</reference>
<comment type="cofactor">
    <cofactor evidence="1 6">
        <name>FAD</name>
        <dbReference type="ChEBI" id="CHEBI:57692"/>
    </cofactor>
</comment>
<name>A0AAW2ZRT5_9EUKA</name>
<evidence type="ECO:0000256" key="4">
    <source>
        <dbReference type="ARBA" id="ARBA00022827"/>
    </source>
</evidence>
<dbReference type="PANTHER" id="PTHR48083">
    <property type="entry name" value="MEDIUM-CHAIN SPECIFIC ACYL-COA DEHYDROGENASE, MITOCHONDRIAL-RELATED"/>
    <property type="match status" value="1"/>
</dbReference>
<evidence type="ECO:0000313" key="10">
    <source>
        <dbReference type="EMBL" id="KAL0476429.1"/>
    </source>
</evidence>
<dbReference type="GO" id="GO:0050660">
    <property type="term" value="F:flavin adenine dinucleotide binding"/>
    <property type="evidence" value="ECO:0007669"/>
    <property type="project" value="InterPro"/>
</dbReference>
<evidence type="ECO:0000259" key="7">
    <source>
        <dbReference type="Pfam" id="PF00441"/>
    </source>
</evidence>
<feature type="domain" description="Acyl-CoA dehydrogenase/oxidase C-terminal" evidence="7">
    <location>
        <begin position="249"/>
        <end position="402"/>
    </location>
</feature>
<dbReference type="AlphaFoldDB" id="A0AAW2ZRT5"/>
<comment type="similarity">
    <text evidence="2 6">Belongs to the acyl-CoA dehydrogenase family.</text>
</comment>
<evidence type="ECO:0000313" key="12">
    <source>
        <dbReference type="Proteomes" id="UP001431209"/>
    </source>
</evidence>
<keyword evidence="4 6" id="KW-0274">FAD</keyword>
<protein>
    <submittedName>
        <fullName evidence="11">Acyl-CoA dehydrogenase</fullName>
    </submittedName>
</protein>
<dbReference type="SUPFAM" id="SSF56645">
    <property type="entry name" value="Acyl-CoA dehydrogenase NM domain-like"/>
    <property type="match status" value="1"/>
</dbReference>
<dbReference type="EMBL" id="JAOPGA020000036">
    <property type="protein sequence ID" value="KAL0476429.1"/>
    <property type="molecule type" value="Genomic_DNA"/>
</dbReference>
<dbReference type="InterPro" id="IPR009075">
    <property type="entry name" value="AcylCo_DH/oxidase_C"/>
</dbReference>
<dbReference type="Pfam" id="PF02770">
    <property type="entry name" value="Acyl-CoA_dh_M"/>
    <property type="match status" value="1"/>
</dbReference>
<dbReference type="Pfam" id="PF02771">
    <property type="entry name" value="Acyl-CoA_dh_N"/>
    <property type="match status" value="1"/>
</dbReference>
<dbReference type="SUPFAM" id="SSF47203">
    <property type="entry name" value="Acyl-CoA dehydrogenase C-terminal domain-like"/>
    <property type="match status" value="1"/>
</dbReference>
<dbReference type="InterPro" id="IPR006089">
    <property type="entry name" value="Acyl-CoA_DH_CS"/>
</dbReference>
<feature type="domain" description="Acyl-CoA dehydrogenase/oxidase N-terminal" evidence="9">
    <location>
        <begin position="26"/>
        <end position="140"/>
    </location>
</feature>
<evidence type="ECO:0000313" key="11">
    <source>
        <dbReference type="EMBL" id="KAL0491392.1"/>
    </source>
</evidence>
<gene>
    <name evidence="11" type="ORF">AKO1_002412</name>
    <name evidence="10" type="ORF">AKO1_006277</name>
</gene>
<dbReference type="EMBL" id="JAOPGA020001795">
    <property type="protein sequence ID" value="KAL0491392.1"/>
    <property type="molecule type" value="Genomic_DNA"/>
</dbReference>